<organism evidence="4 5">
    <name type="scientific">Skermanella aerolata</name>
    <dbReference type="NCBI Taxonomy" id="393310"/>
    <lineage>
        <taxon>Bacteria</taxon>
        <taxon>Pseudomonadati</taxon>
        <taxon>Pseudomonadota</taxon>
        <taxon>Alphaproteobacteria</taxon>
        <taxon>Rhodospirillales</taxon>
        <taxon>Azospirillaceae</taxon>
        <taxon>Skermanella</taxon>
    </lineage>
</organism>
<evidence type="ECO:0000259" key="3">
    <source>
        <dbReference type="PROSITE" id="PS51371"/>
    </source>
</evidence>
<dbReference type="PANTHER" id="PTHR43080">
    <property type="entry name" value="CBS DOMAIN-CONTAINING PROTEIN CBSX3, MITOCHONDRIAL"/>
    <property type="match status" value="1"/>
</dbReference>
<dbReference type="AlphaFoldDB" id="A0A512DRD8"/>
<protein>
    <submittedName>
        <fullName evidence="4">Histidine kinase</fullName>
    </submittedName>
</protein>
<keyword evidence="4" id="KW-0418">Kinase</keyword>
<dbReference type="Gene3D" id="3.10.580.10">
    <property type="entry name" value="CBS-domain"/>
    <property type="match status" value="1"/>
</dbReference>
<dbReference type="OrthoDB" id="9807125at2"/>
<dbReference type="Pfam" id="PF00571">
    <property type="entry name" value="CBS"/>
    <property type="match status" value="2"/>
</dbReference>
<dbReference type="InterPro" id="IPR046342">
    <property type="entry name" value="CBS_dom_sf"/>
</dbReference>
<dbReference type="InterPro" id="IPR000644">
    <property type="entry name" value="CBS_dom"/>
</dbReference>
<keyword evidence="5" id="KW-1185">Reference proteome</keyword>
<proteinExistence type="predicted"/>
<reference evidence="4 5" key="1">
    <citation type="submission" date="2019-07" db="EMBL/GenBank/DDBJ databases">
        <title>Whole genome shotgun sequence of Skermanella aerolata NBRC 106429.</title>
        <authorList>
            <person name="Hosoyama A."/>
            <person name="Uohara A."/>
            <person name="Ohji S."/>
            <person name="Ichikawa N."/>
        </authorList>
    </citation>
    <scope>NUCLEOTIDE SEQUENCE [LARGE SCALE GENOMIC DNA]</scope>
    <source>
        <strain evidence="4 5">NBRC 106429</strain>
    </source>
</reference>
<feature type="domain" description="CBS" evidence="3">
    <location>
        <begin position="84"/>
        <end position="139"/>
    </location>
</feature>
<dbReference type="PROSITE" id="PS51371">
    <property type="entry name" value="CBS"/>
    <property type="match status" value="2"/>
</dbReference>
<evidence type="ECO:0000313" key="5">
    <source>
        <dbReference type="Proteomes" id="UP000321523"/>
    </source>
</evidence>
<dbReference type="Proteomes" id="UP000321523">
    <property type="component" value="Unassembled WGS sequence"/>
</dbReference>
<dbReference type="SMART" id="SM00116">
    <property type="entry name" value="CBS"/>
    <property type="match status" value="2"/>
</dbReference>
<keyword evidence="4" id="KW-0808">Transferase</keyword>
<dbReference type="SUPFAM" id="SSF54631">
    <property type="entry name" value="CBS-domain pair"/>
    <property type="match status" value="1"/>
</dbReference>
<accession>A0A512DRD8</accession>
<dbReference type="InterPro" id="IPR051257">
    <property type="entry name" value="Diverse_CBS-Domain"/>
</dbReference>
<evidence type="ECO:0000256" key="2">
    <source>
        <dbReference type="PROSITE-ProRule" id="PRU00703"/>
    </source>
</evidence>
<evidence type="ECO:0000313" key="4">
    <source>
        <dbReference type="EMBL" id="GEO39058.1"/>
    </source>
</evidence>
<gene>
    <name evidence="4" type="ORF">SAE02_32060</name>
</gene>
<dbReference type="PANTHER" id="PTHR43080:SF2">
    <property type="entry name" value="CBS DOMAIN-CONTAINING PROTEIN"/>
    <property type="match status" value="1"/>
</dbReference>
<evidence type="ECO:0000256" key="1">
    <source>
        <dbReference type="ARBA" id="ARBA00023122"/>
    </source>
</evidence>
<dbReference type="RefSeq" id="WP_044433570.1">
    <property type="nucleotide sequence ID" value="NZ_BJYZ01000013.1"/>
</dbReference>
<sequence>MKIRMLLELKGKTVVKVRPDDTISKAAHLMKLHHAGCVVVSEDGKHVSGIVAVRDIVYALAERESRIRHLTTSEILDAPISSVMTRTVKTCGPDDSLRHVMEDMTKWHILHIPVIEQGELCGIVSVDDVVKHAVAEMDMEKGVLQDRAHLYQTLEDMR</sequence>
<dbReference type="EMBL" id="BJYZ01000013">
    <property type="protein sequence ID" value="GEO39058.1"/>
    <property type="molecule type" value="Genomic_DNA"/>
</dbReference>
<keyword evidence="1 2" id="KW-0129">CBS domain</keyword>
<comment type="caution">
    <text evidence="4">The sequence shown here is derived from an EMBL/GenBank/DDBJ whole genome shotgun (WGS) entry which is preliminary data.</text>
</comment>
<name>A0A512DRD8_9PROT</name>
<dbReference type="GO" id="GO:0016301">
    <property type="term" value="F:kinase activity"/>
    <property type="evidence" value="ECO:0007669"/>
    <property type="project" value="UniProtKB-KW"/>
</dbReference>
<feature type="domain" description="CBS" evidence="3">
    <location>
        <begin position="10"/>
        <end position="67"/>
    </location>
</feature>